<dbReference type="OrthoDB" id="6374260at2759"/>
<dbReference type="Proteomes" id="UP000770661">
    <property type="component" value="Unassembled WGS sequence"/>
</dbReference>
<evidence type="ECO:0000313" key="3">
    <source>
        <dbReference type="Proteomes" id="UP000770661"/>
    </source>
</evidence>
<proteinExistence type="predicted"/>
<protein>
    <submittedName>
        <fullName evidence="2">Uncharacterized protein</fullName>
    </submittedName>
</protein>
<gene>
    <name evidence="2" type="ORF">GWK47_047798</name>
</gene>
<organism evidence="2 3">
    <name type="scientific">Chionoecetes opilio</name>
    <name type="common">Atlantic snow crab</name>
    <name type="synonym">Cancer opilio</name>
    <dbReference type="NCBI Taxonomy" id="41210"/>
    <lineage>
        <taxon>Eukaryota</taxon>
        <taxon>Metazoa</taxon>
        <taxon>Ecdysozoa</taxon>
        <taxon>Arthropoda</taxon>
        <taxon>Crustacea</taxon>
        <taxon>Multicrustacea</taxon>
        <taxon>Malacostraca</taxon>
        <taxon>Eumalacostraca</taxon>
        <taxon>Eucarida</taxon>
        <taxon>Decapoda</taxon>
        <taxon>Pleocyemata</taxon>
        <taxon>Brachyura</taxon>
        <taxon>Eubrachyura</taxon>
        <taxon>Majoidea</taxon>
        <taxon>Majidae</taxon>
        <taxon>Chionoecetes</taxon>
    </lineage>
</organism>
<evidence type="ECO:0000313" key="2">
    <source>
        <dbReference type="EMBL" id="KAG0720757.1"/>
    </source>
</evidence>
<comment type="caution">
    <text evidence="2">The sequence shown here is derived from an EMBL/GenBank/DDBJ whole genome shotgun (WGS) entry which is preliminary data.</text>
</comment>
<feature type="region of interest" description="Disordered" evidence="1">
    <location>
        <begin position="135"/>
        <end position="155"/>
    </location>
</feature>
<sequence length="155" mass="17417">MFPRRSLSPCFPASPLFCCYFGRVIFTFKGTLRGASRNCYHCRVRERCFDTTALQLKRCAPTVDHCVKKLTVSRVTGVVVTERYCGGRDFLDTAKKRGLVEDRCYVEEEEVVVVEGRDRRTASTVCFCSTDMCNGQSTSHSLPAPPPSAPWIDTT</sequence>
<keyword evidence="3" id="KW-1185">Reference proteome</keyword>
<name>A0A8J4Y543_CHIOP</name>
<dbReference type="AlphaFoldDB" id="A0A8J4Y543"/>
<dbReference type="EMBL" id="JACEEZ010012330">
    <property type="protein sequence ID" value="KAG0720757.1"/>
    <property type="molecule type" value="Genomic_DNA"/>
</dbReference>
<reference evidence="2" key="1">
    <citation type="submission" date="2020-07" db="EMBL/GenBank/DDBJ databases">
        <title>The High-quality genome of the commercially important snow crab, Chionoecetes opilio.</title>
        <authorList>
            <person name="Jeong J.-H."/>
            <person name="Ryu S."/>
        </authorList>
    </citation>
    <scope>NUCLEOTIDE SEQUENCE</scope>
    <source>
        <strain evidence="2">MADBK_172401_WGS</strain>
        <tissue evidence="2">Digestive gland</tissue>
    </source>
</reference>
<evidence type="ECO:0000256" key="1">
    <source>
        <dbReference type="SAM" id="MobiDB-lite"/>
    </source>
</evidence>
<accession>A0A8J4Y543</accession>